<reference evidence="2 3" key="1">
    <citation type="submission" date="2016-11" db="EMBL/GenBank/DDBJ databases">
        <authorList>
            <person name="Jaros S."/>
            <person name="Januszkiewicz K."/>
            <person name="Wedrychowicz H."/>
        </authorList>
    </citation>
    <scope>NUCLEOTIDE SEQUENCE [LARGE SCALE GENOMIC DNA]</scope>
    <source>
        <strain evidence="2 3">DSM 44523</strain>
    </source>
</reference>
<proteinExistence type="predicted"/>
<dbReference type="Pfam" id="PF19054">
    <property type="entry name" value="DUF5753"/>
    <property type="match status" value="1"/>
</dbReference>
<name>A0A1M5LFI5_STRHI</name>
<dbReference type="GO" id="GO:0003677">
    <property type="term" value="F:DNA binding"/>
    <property type="evidence" value="ECO:0007669"/>
    <property type="project" value="InterPro"/>
</dbReference>
<organism evidence="2 3">
    <name type="scientific">Streptoalloteichus hindustanus</name>
    <dbReference type="NCBI Taxonomy" id="2017"/>
    <lineage>
        <taxon>Bacteria</taxon>
        <taxon>Bacillati</taxon>
        <taxon>Actinomycetota</taxon>
        <taxon>Actinomycetes</taxon>
        <taxon>Pseudonocardiales</taxon>
        <taxon>Pseudonocardiaceae</taxon>
        <taxon>Streptoalloteichus</taxon>
    </lineage>
</organism>
<dbReference type="PROSITE" id="PS50943">
    <property type="entry name" value="HTH_CROC1"/>
    <property type="match status" value="1"/>
</dbReference>
<feature type="domain" description="HTH cro/C1-type" evidence="1">
    <location>
        <begin position="4"/>
        <end position="50"/>
    </location>
</feature>
<keyword evidence="3" id="KW-1185">Reference proteome</keyword>
<dbReference type="Proteomes" id="UP000184501">
    <property type="component" value="Unassembled WGS sequence"/>
</dbReference>
<evidence type="ECO:0000259" key="1">
    <source>
        <dbReference type="PROSITE" id="PS50943"/>
    </source>
</evidence>
<dbReference type="InterPro" id="IPR001387">
    <property type="entry name" value="Cro/C1-type_HTH"/>
</dbReference>
<dbReference type="EMBL" id="FQVN01000011">
    <property type="protein sequence ID" value="SHG63807.1"/>
    <property type="molecule type" value="Genomic_DNA"/>
</dbReference>
<accession>A0A1M5LFI5</accession>
<protein>
    <submittedName>
        <fullName evidence="2">Helix-turn-helix domain-containing protein</fullName>
    </submittedName>
</protein>
<dbReference type="AlphaFoldDB" id="A0A1M5LFI5"/>
<dbReference type="Pfam" id="PF13560">
    <property type="entry name" value="HTH_31"/>
    <property type="match status" value="1"/>
</dbReference>
<dbReference type="InterPro" id="IPR010982">
    <property type="entry name" value="Lambda_DNA-bd_dom_sf"/>
</dbReference>
<dbReference type="SUPFAM" id="SSF47413">
    <property type="entry name" value="lambda repressor-like DNA-binding domains"/>
    <property type="match status" value="1"/>
</dbReference>
<dbReference type="InterPro" id="IPR043917">
    <property type="entry name" value="DUF5753"/>
</dbReference>
<gene>
    <name evidence="2" type="ORF">SAMN05444320_11195</name>
</gene>
<dbReference type="Gene3D" id="1.10.260.40">
    <property type="entry name" value="lambda repressor-like DNA-binding domains"/>
    <property type="match status" value="1"/>
</dbReference>
<dbReference type="CDD" id="cd00093">
    <property type="entry name" value="HTH_XRE"/>
    <property type="match status" value="1"/>
</dbReference>
<sequence>MRVGKTQADAAQAVGCSKSKINYLESGRNQQQPEEVRRLLAFYSADPAHIERLVTLTERADQQSWWAPFSDIVPKWLKTFVGLEALAQSEFVYEPLLLPGLVQTPDYAAALLINNLRVAPAGADRVVKLRMARQARLSGNEPLQYHAVIEEPVLNRLVGGPNVMRAQLRHLLKLMEQDNIVLQVMPSCVAVHDGLDGEFTLLTFAEALSIGYVEFPAGAVYVQDQDQVALHSKAADRLSSVALSPTDTAEMIRTYLDALP</sequence>
<dbReference type="STRING" id="2017.SAMN05444320_11195"/>
<evidence type="ECO:0000313" key="2">
    <source>
        <dbReference type="EMBL" id="SHG63807.1"/>
    </source>
</evidence>
<evidence type="ECO:0000313" key="3">
    <source>
        <dbReference type="Proteomes" id="UP000184501"/>
    </source>
</evidence>